<dbReference type="InterPro" id="IPR028051">
    <property type="entry name" value="CheX-like_dom"/>
</dbReference>
<dbReference type="Proteomes" id="UP000295472">
    <property type="component" value="Unassembled WGS sequence"/>
</dbReference>
<dbReference type="RefSeq" id="WP_089716830.1">
    <property type="nucleotide sequence ID" value="NZ_FNEH01000010.1"/>
</dbReference>
<evidence type="ECO:0000313" key="6">
    <source>
        <dbReference type="Proteomes" id="UP000295472"/>
    </source>
</evidence>
<dbReference type="PANTHER" id="PTHR39452">
    <property type="entry name" value="CHEY-P PHOSPHATASE CHEX"/>
    <property type="match status" value="1"/>
</dbReference>
<dbReference type="EMBL" id="SOEF01000025">
    <property type="protein sequence ID" value="TDX41792.1"/>
    <property type="molecule type" value="Genomic_DNA"/>
</dbReference>
<dbReference type="GeneID" id="57013317"/>
<dbReference type="CDD" id="cd17906">
    <property type="entry name" value="CheX"/>
    <property type="match status" value="1"/>
</dbReference>
<protein>
    <submittedName>
        <fullName evidence="3">Chemotaxis protein CheX</fullName>
    </submittedName>
</protein>
<dbReference type="InterPro" id="IPR038756">
    <property type="entry name" value="CheX-like"/>
</dbReference>
<reference evidence="3 5" key="1">
    <citation type="submission" date="2016-10" db="EMBL/GenBank/DDBJ databases">
        <authorList>
            <person name="de Groot N.N."/>
        </authorList>
    </citation>
    <scope>NUCLEOTIDE SEQUENCE [LARGE SCALE GENOMIC DNA]</scope>
    <source>
        <strain evidence="3 5">WG7</strain>
    </source>
</reference>
<evidence type="ECO:0000259" key="2">
    <source>
        <dbReference type="Pfam" id="PF13690"/>
    </source>
</evidence>
<evidence type="ECO:0000313" key="5">
    <source>
        <dbReference type="Proteomes" id="UP000198945"/>
    </source>
</evidence>
<proteinExistence type="predicted"/>
<gene>
    <name evidence="4" type="ORF">C7954_12515</name>
    <name evidence="3" type="ORF">SAMN04515654_1102</name>
</gene>
<dbReference type="SUPFAM" id="SSF103039">
    <property type="entry name" value="CheC-like"/>
    <property type="match status" value="1"/>
</dbReference>
<evidence type="ECO:0000313" key="4">
    <source>
        <dbReference type="EMBL" id="TDX41792.1"/>
    </source>
</evidence>
<dbReference type="Pfam" id="PF13690">
    <property type="entry name" value="CheX"/>
    <property type="match status" value="1"/>
</dbReference>
<keyword evidence="1" id="KW-0145">Chemotaxis</keyword>
<evidence type="ECO:0000313" key="3">
    <source>
        <dbReference type="EMBL" id="SDI61564.1"/>
    </source>
</evidence>
<dbReference type="InterPro" id="IPR028976">
    <property type="entry name" value="CheC-like_sf"/>
</dbReference>
<dbReference type="Gene3D" id="3.40.1550.10">
    <property type="entry name" value="CheC-like"/>
    <property type="match status" value="1"/>
</dbReference>
<accession>A0A1G8M0S6</accession>
<dbReference type="AlphaFoldDB" id="A0A1G8M0S6"/>
<dbReference type="EMBL" id="FNEH01000010">
    <property type="protein sequence ID" value="SDI61564.1"/>
    <property type="molecule type" value="Genomic_DNA"/>
</dbReference>
<name>A0A1G8M0S6_9FIRM</name>
<dbReference type="Proteomes" id="UP000198945">
    <property type="component" value="Unassembled WGS sequence"/>
</dbReference>
<reference evidence="4 6" key="2">
    <citation type="submission" date="2019-03" db="EMBL/GenBank/DDBJ databases">
        <title>Subsurface microbial communities from deep shales in Ohio and West Virginia, USA.</title>
        <authorList>
            <person name="Wrighton K."/>
        </authorList>
    </citation>
    <scope>NUCLEOTIDE SEQUENCE [LARGE SCALE GENOMIC DNA]</scope>
    <source>
        <strain evidence="4 6">DSMZ 11287</strain>
    </source>
</reference>
<feature type="domain" description="Chemotaxis phosphatase CheX-like" evidence="2">
    <location>
        <begin position="44"/>
        <end position="132"/>
    </location>
</feature>
<dbReference type="GO" id="GO:0006935">
    <property type="term" value="P:chemotaxis"/>
    <property type="evidence" value="ECO:0007669"/>
    <property type="project" value="UniProtKB-KW"/>
</dbReference>
<sequence>MDVKYLNPIIAATDSVFETMLSLKPEKGKMSVQEELITDKEANVIIGMTGDIRGSIVYSFSEEMALKVVAAMSGMEMDTLDKFVTSAMGELGNIISGKATVGLSEQDLECDIVPPQIVTGKEINITSEADSVLMVNFNTELGDFDVSFAIK</sequence>
<organism evidence="3 5">
    <name type="scientific">Halanaerobium congolense</name>
    <dbReference type="NCBI Taxonomy" id="54121"/>
    <lineage>
        <taxon>Bacteria</taxon>
        <taxon>Bacillati</taxon>
        <taxon>Bacillota</taxon>
        <taxon>Clostridia</taxon>
        <taxon>Halanaerobiales</taxon>
        <taxon>Halanaerobiaceae</taxon>
        <taxon>Halanaerobium</taxon>
    </lineage>
</organism>
<dbReference type="PANTHER" id="PTHR39452:SF1">
    <property type="entry name" value="CHEY-P PHOSPHATASE CHEX"/>
    <property type="match status" value="1"/>
</dbReference>
<evidence type="ECO:0000256" key="1">
    <source>
        <dbReference type="ARBA" id="ARBA00022500"/>
    </source>
</evidence>